<accession>A0A8S1YSC2</accession>
<reference evidence="2" key="1">
    <citation type="submission" date="2021-01" db="EMBL/GenBank/DDBJ databases">
        <authorList>
            <consortium name="Genoscope - CEA"/>
            <person name="William W."/>
        </authorList>
    </citation>
    <scope>NUCLEOTIDE SEQUENCE</scope>
</reference>
<feature type="compositionally biased region" description="Basic and acidic residues" evidence="1">
    <location>
        <begin position="34"/>
        <end position="43"/>
    </location>
</feature>
<evidence type="ECO:0000256" key="1">
    <source>
        <dbReference type="SAM" id="MobiDB-lite"/>
    </source>
</evidence>
<name>A0A8S1YSC2_9CILI</name>
<dbReference type="AlphaFoldDB" id="A0A8S1YSC2"/>
<evidence type="ECO:0000313" key="2">
    <source>
        <dbReference type="EMBL" id="CAD8215024.1"/>
    </source>
</evidence>
<protein>
    <submittedName>
        <fullName evidence="2">Uncharacterized protein</fullName>
    </submittedName>
</protein>
<gene>
    <name evidence="2" type="ORF">PPENT_87.1.T2930001</name>
</gene>
<comment type="caution">
    <text evidence="2">The sequence shown here is derived from an EMBL/GenBank/DDBJ whole genome shotgun (WGS) entry which is preliminary data.</text>
</comment>
<dbReference type="EMBL" id="CAJJDO010000293">
    <property type="protein sequence ID" value="CAD8215024.1"/>
    <property type="molecule type" value="Genomic_DNA"/>
</dbReference>
<feature type="region of interest" description="Disordered" evidence="1">
    <location>
        <begin position="23"/>
        <end position="43"/>
    </location>
</feature>
<sequence>MILSESKIRNFEKIHKFLIMLKPNENNSNNPQKLLKERKEPKR</sequence>
<keyword evidence="3" id="KW-1185">Reference proteome</keyword>
<proteinExistence type="predicted"/>
<organism evidence="2 3">
    <name type="scientific">Paramecium pentaurelia</name>
    <dbReference type="NCBI Taxonomy" id="43138"/>
    <lineage>
        <taxon>Eukaryota</taxon>
        <taxon>Sar</taxon>
        <taxon>Alveolata</taxon>
        <taxon>Ciliophora</taxon>
        <taxon>Intramacronucleata</taxon>
        <taxon>Oligohymenophorea</taxon>
        <taxon>Peniculida</taxon>
        <taxon>Parameciidae</taxon>
        <taxon>Paramecium</taxon>
    </lineage>
</organism>
<evidence type="ECO:0000313" key="3">
    <source>
        <dbReference type="Proteomes" id="UP000689195"/>
    </source>
</evidence>
<dbReference type="Proteomes" id="UP000689195">
    <property type="component" value="Unassembled WGS sequence"/>
</dbReference>